<evidence type="ECO:0000313" key="5">
    <source>
        <dbReference type="EMBL" id="MDM7854740.1"/>
    </source>
</evidence>
<keyword evidence="1" id="KW-0805">Transcription regulation</keyword>
<proteinExistence type="predicted"/>
<accession>A0ABT7SEX5</accession>
<name>A0ABT7SEX5_9CELL</name>
<sequence length="281" mass="29731">MTSPDAIGLVLARPARMLGIEPFFMELIAGIEETLGRENRSLLLHVVRGQADEIRAYDRWARDEMVAAVVVVNVTVDDERLRVLERLGLPTVVVGGPERELGFAHVFVDNGGAVREAVGHLVALGHRRLARVSGPANLAHTRTRDTAFLDECATRGVQAVVVEGDYSEESGASATRALLGRGNRPSVIVYDNDVMAVGGLATAREMQVGVPAEVSLLAWDDSALCRLSSPALSAMSMDVHAVGARVADCVLNLLASGEPAVYNAPLPQLVTRGTTGPAPGA</sequence>
<reference evidence="5 6" key="1">
    <citation type="submission" date="2023-06" db="EMBL/GenBank/DDBJ databases">
        <title>Cellulomonas sp. MW4 Whole genome sequence.</title>
        <authorList>
            <person name="Park S."/>
        </authorList>
    </citation>
    <scope>NUCLEOTIDE SEQUENCE [LARGE SCALE GENOMIC DNA]</scope>
    <source>
        <strain evidence="5 6">MW4</strain>
    </source>
</reference>
<dbReference type="Gene3D" id="3.40.50.2300">
    <property type="match status" value="2"/>
</dbReference>
<dbReference type="EMBL" id="JAUCGQ010000001">
    <property type="protein sequence ID" value="MDM7854740.1"/>
    <property type="molecule type" value="Genomic_DNA"/>
</dbReference>
<evidence type="ECO:0000256" key="3">
    <source>
        <dbReference type="ARBA" id="ARBA00023163"/>
    </source>
</evidence>
<keyword evidence="6" id="KW-1185">Reference proteome</keyword>
<organism evidence="5 6">
    <name type="scientific">Cellulomonas alba</name>
    <dbReference type="NCBI Taxonomy" id="3053467"/>
    <lineage>
        <taxon>Bacteria</taxon>
        <taxon>Bacillati</taxon>
        <taxon>Actinomycetota</taxon>
        <taxon>Actinomycetes</taxon>
        <taxon>Micrococcales</taxon>
        <taxon>Cellulomonadaceae</taxon>
        <taxon>Cellulomonas</taxon>
    </lineage>
</organism>
<dbReference type="PANTHER" id="PTHR30146:SF155">
    <property type="entry name" value="ALANINE RACEMASE"/>
    <property type="match status" value="1"/>
</dbReference>
<dbReference type="Proteomes" id="UP001529338">
    <property type="component" value="Unassembled WGS sequence"/>
</dbReference>
<dbReference type="PANTHER" id="PTHR30146">
    <property type="entry name" value="LACI-RELATED TRANSCRIPTIONAL REPRESSOR"/>
    <property type="match status" value="1"/>
</dbReference>
<dbReference type="RefSeq" id="WP_289454561.1">
    <property type="nucleotide sequence ID" value="NZ_JAUCGQ010000001.1"/>
</dbReference>
<comment type="caution">
    <text evidence="5">The sequence shown here is derived from an EMBL/GenBank/DDBJ whole genome shotgun (WGS) entry which is preliminary data.</text>
</comment>
<evidence type="ECO:0000256" key="2">
    <source>
        <dbReference type="ARBA" id="ARBA00023125"/>
    </source>
</evidence>
<dbReference type="Pfam" id="PF13377">
    <property type="entry name" value="Peripla_BP_3"/>
    <property type="match status" value="1"/>
</dbReference>
<protein>
    <submittedName>
        <fullName evidence="5">Substrate-binding domain-containing protein</fullName>
    </submittedName>
</protein>
<evidence type="ECO:0000256" key="1">
    <source>
        <dbReference type="ARBA" id="ARBA00023015"/>
    </source>
</evidence>
<dbReference type="SUPFAM" id="SSF53822">
    <property type="entry name" value="Periplasmic binding protein-like I"/>
    <property type="match status" value="1"/>
</dbReference>
<keyword evidence="2" id="KW-0238">DNA-binding</keyword>
<dbReference type="InterPro" id="IPR028082">
    <property type="entry name" value="Peripla_BP_I"/>
</dbReference>
<evidence type="ECO:0000259" key="4">
    <source>
        <dbReference type="Pfam" id="PF13377"/>
    </source>
</evidence>
<dbReference type="CDD" id="cd06267">
    <property type="entry name" value="PBP1_LacI_sugar_binding-like"/>
    <property type="match status" value="1"/>
</dbReference>
<feature type="domain" description="Transcriptional regulator LacI/GalR-like sensor" evidence="4">
    <location>
        <begin position="118"/>
        <end position="275"/>
    </location>
</feature>
<evidence type="ECO:0000313" key="6">
    <source>
        <dbReference type="Proteomes" id="UP001529338"/>
    </source>
</evidence>
<keyword evidence="3" id="KW-0804">Transcription</keyword>
<gene>
    <name evidence="5" type="ORF">QRT04_07340</name>
</gene>
<dbReference type="InterPro" id="IPR046335">
    <property type="entry name" value="LacI/GalR-like_sensor"/>
</dbReference>